<organism evidence="2 3">
    <name type="scientific">Daphnia pulex</name>
    <name type="common">Water flea</name>
    <dbReference type="NCBI Taxonomy" id="6669"/>
    <lineage>
        <taxon>Eukaryota</taxon>
        <taxon>Metazoa</taxon>
        <taxon>Ecdysozoa</taxon>
        <taxon>Arthropoda</taxon>
        <taxon>Crustacea</taxon>
        <taxon>Branchiopoda</taxon>
        <taxon>Diplostraca</taxon>
        <taxon>Cladocera</taxon>
        <taxon>Anomopoda</taxon>
        <taxon>Daphniidae</taxon>
        <taxon>Daphnia</taxon>
    </lineage>
</organism>
<dbReference type="HOGENOM" id="CLU_2348801_0_0_1"/>
<evidence type="ECO:0000313" key="2">
    <source>
        <dbReference type="EMBL" id="EFX72302.1"/>
    </source>
</evidence>
<evidence type="ECO:0000256" key="1">
    <source>
        <dbReference type="SAM" id="SignalP"/>
    </source>
</evidence>
<accession>E9H7I9</accession>
<dbReference type="KEGG" id="dpx:DAPPUDRAFT_254645"/>
<sequence length="97" mass="10767">MRVSAFTTILLIPVVASVDSPTIFENFPHAKLVTVLQTVRLNAPCNVRLLTPSISSVQPNPLAELPVRYSPHVIQVFSRIRSPVEHIATTVLSVYKY</sequence>
<dbReference type="EMBL" id="GL732601">
    <property type="protein sequence ID" value="EFX72302.1"/>
    <property type="molecule type" value="Genomic_DNA"/>
</dbReference>
<name>E9H7I9_DAPPU</name>
<reference evidence="2 3" key="1">
    <citation type="journal article" date="2011" name="Science">
        <title>The ecoresponsive genome of Daphnia pulex.</title>
        <authorList>
            <person name="Colbourne J.K."/>
            <person name="Pfrender M.E."/>
            <person name="Gilbert D."/>
            <person name="Thomas W.K."/>
            <person name="Tucker A."/>
            <person name="Oakley T.H."/>
            <person name="Tokishita S."/>
            <person name="Aerts A."/>
            <person name="Arnold G.J."/>
            <person name="Basu M.K."/>
            <person name="Bauer D.J."/>
            <person name="Caceres C.E."/>
            <person name="Carmel L."/>
            <person name="Casola C."/>
            <person name="Choi J.H."/>
            <person name="Detter J.C."/>
            <person name="Dong Q."/>
            <person name="Dusheyko S."/>
            <person name="Eads B.D."/>
            <person name="Frohlich T."/>
            <person name="Geiler-Samerotte K.A."/>
            <person name="Gerlach D."/>
            <person name="Hatcher P."/>
            <person name="Jogdeo S."/>
            <person name="Krijgsveld J."/>
            <person name="Kriventseva E.V."/>
            <person name="Kultz D."/>
            <person name="Laforsch C."/>
            <person name="Lindquist E."/>
            <person name="Lopez J."/>
            <person name="Manak J.R."/>
            <person name="Muller J."/>
            <person name="Pangilinan J."/>
            <person name="Patwardhan R.P."/>
            <person name="Pitluck S."/>
            <person name="Pritham E.J."/>
            <person name="Rechtsteiner A."/>
            <person name="Rho M."/>
            <person name="Rogozin I.B."/>
            <person name="Sakarya O."/>
            <person name="Salamov A."/>
            <person name="Schaack S."/>
            <person name="Shapiro H."/>
            <person name="Shiga Y."/>
            <person name="Skalitzky C."/>
            <person name="Smith Z."/>
            <person name="Souvorov A."/>
            <person name="Sung W."/>
            <person name="Tang Z."/>
            <person name="Tsuchiya D."/>
            <person name="Tu H."/>
            <person name="Vos H."/>
            <person name="Wang M."/>
            <person name="Wolf Y.I."/>
            <person name="Yamagata H."/>
            <person name="Yamada T."/>
            <person name="Ye Y."/>
            <person name="Shaw J.R."/>
            <person name="Andrews J."/>
            <person name="Crease T.J."/>
            <person name="Tang H."/>
            <person name="Lucas S.M."/>
            <person name="Robertson H.M."/>
            <person name="Bork P."/>
            <person name="Koonin E.V."/>
            <person name="Zdobnov E.M."/>
            <person name="Grigoriev I.V."/>
            <person name="Lynch M."/>
            <person name="Boore J.L."/>
        </authorList>
    </citation>
    <scope>NUCLEOTIDE SEQUENCE [LARGE SCALE GENOMIC DNA]</scope>
</reference>
<keyword evidence="3" id="KW-1185">Reference proteome</keyword>
<protein>
    <submittedName>
        <fullName evidence="2">Uncharacterized protein</fullName>
    </submittedName>
</protein>
<feature type="chain" id="PRO_5003241764" evidence="1">
    <location>
        <begin position="18"/>
        <end position="97"/>
    </location>
</feature>
<proteinExistence type="predicted"/>
<dbReference type="InParanoid" id="E9H7I9"/>
<gene>
    <name evidence="2" type="ORF">DAPPUDRAFT_254645</name>
</gene>
<feature type="signal peptide" evidence="1">
    <location>
        <begin position="1"/>
        <end position="17"/>
    </location>
</feature>
<dbReference type="AlphaFoldDB" id="E9H7I9"/>
<evidence type="ECO:0000313" key="3">
    <source>
        <dbReference type="Proteomes" id="UP000000305"/>
    </source>
</evidence>
<dbReference type="Proteomes" id="UP000000305">
    <property type="component" value="Unassembled WGS sequence"/>
</dbReference>
<keyword evidence="1" id="KW-0732">Signal</keyword>